<dbReference type="EMBL" id="AMZH03000334">
    <property type="protein sequence ID" value="RRT84286.1"/>
    <property type="molecule type" value="Genomic_DNA"/>
</dbReference>
<feature type="domain" description="Transposase (putative) gypsy type" evidence="2">
    <location>
        <begin position="270"/>
        <end position="335"/>
    </location>
</feature>
<evidence type="ECO:0000313" key="4">
    <source>
        <dbReference type="Proteomes" id="UP000287651"/>
    </source>
</evidence>
<dbReference type="PANTHER" id="PTHR31099">
    <property type="entry name" value="OS06G0165300 PROTEIN"/>
    <property type="match status" value="1"/>
</dbReference>
<protein>
    <recommendedName>
        <fullName evidence="2">Transposase (putative) gypsy type domain-containing protein</fullName>
    </recommendedName>
</protein>
<feature type="compositionally biased region" description="Polar residues" evidence="1">
    <location>
        <begin position="190"/>
        <end position="204"/>
    </location>
</feature>
<sequence length="441" mass="48043">MRLGQRTGGLAETCDSGKGLADWPRHATRAKDWRTSRDTRLGQRTGGLDKTHDSSKGLVDWRLNAINYGGRSPRTRCEIMSGNARRRDGLTWRCLSLKGRLAYSLGGSAASSGSRNNAVHKPHVDGGEGSLLILLLPEPSDLTPLGRSIPFCLTNQVRMASTPSFLVSSFSSSLSSPVPPPREGRHRSSDSSGNQSVPESSSSGVMTAAEAKVLQALEVMKSLHDFDSTICLESLGSIQKRFSIPNEYVLRAPRSGQRPYHPCPGGFSISIDALEAGLRFPLHPVIGEYLSWWQVSPGQIAPNSWRYIITFLGECKGSGIVPSRDLFLSCFCLCRGQGGCYLTARSGFRVGGAPSNNKGWKSRFLFVSRCQGWDFGIEWSTYPISNVLPNLSDEETNMVERLKSILSASRAVRNLTEEWLVEAGLSPTSGGMPCLLLNFAI</sequence>
<evidence type="ECO:0000313" key="3">
    <source>
        <dbReference type="EMBL" id="RRT84286.1"/>
    </source>
</evidence>
<dbReference type="PANTHER" id="PTHR31099:SF49">
    <property type="entry name" value="MYOSIN HEAVY CHAIN-LIKE PROTEIN"/>
    <property type="match status" value="1"/>
</dbReference>
<accession>A0A427B771</accession>
<feature type="region of interest" description="Disordered" evidence="1">
    <location>
        <begin position="31"/>
        <end position="53"/>
    </location>
</feature>
<gene>
    <name evidence="3" type="ORF">B296_00000154</name>
</gene>
<feature type="region of interest" description="Disordered" evidence="1">
    <location>
        <begin position="172"/>
        <end position="204"/>
    </location>
</feature>
<evidence type="ECO:0000256" key="1">
    <source>
        <dbReference type="SAM" id="MobiDB-lite"/>
    </source>
</evidence>
<evidence type="ECO:0000259" key="2">
    <source>
        <dbReference type="Pfam" id="PF04195"/>
    </source>
</evidence>
<reference evidence="3 4" key="1">
    <citation type="journal article" date="2014" name="Agronomy (Basel)">
        <title>A Draft Genome Sequence for Ensete ventricosum, the Drought-Tolerant Tree Against Hunger.</title>
        <authorList>
            <person name="Harrison J."/>
            <person name="Moore K.A."/>
            <person name="Paszkiewicz K."/>
            <person name="Jones T."/>
            <person name="Grant M."/>
            <person name="Ambacheew D."/>
            <person name="Muzemil S."/>
            <person name="Studholme D.J."/>
        </authorList>
    </citation>
    <scope>NUCLEOTIDE SEQUENCE [LARGE SCALE GENOMIC DNA]</scope>
</reference>
<dbReference type="Pfam" id="PF04195">
    <property type="entry name" value="Transposase_28"/>
    <property type="match status" value="1"/>
</dbReference>
<proteinExistence type="predicted"/>
<dbReference type="InterPro" id="IPR007321">
    <property type="entry name" value="Transposase_28"/>
</dbReference>
<dbReference type="Proteomes" id="UP000287651">
    <property type="component" value="Unassembled WGS sequence"/>
</dbReference>
<organism evidence="3 4">
    <name type="scientific">Ensete ventricosum</name>
    <name type="common">Abyssinian banana</name>
    <name type="synonym">Musa ensete</name>
    <dbReference type="NCBI Taxonomy" id="4639"/>
    <lineage>
        <taxon>Eukaryota</taxon>
        <taxon>Viridiplantae</taxon>
        <taxon>Streptophyta</taxon>
        <taxon>Embryophyta</taxon>
        <taxon>Tracheophyta</taxon>
        <taxon>Spermatophyta</taxon>
        <taxon>Magnoliopsida</taxon>
        <taxon>Liliopsida</taxon>
        <taxon>Zingiberales</taxon>
        <taxon>Musaceae</taxon>
        <taxon>Ensete</taxon>
    </lineage>
</organism>
<name>A0A427B771_ENSVE</name>
<dbReference type="AlphaFoldDB" id="A0A427B771"/>
<comment type="caution">
    <text evidence="3">The sequence shown here is derived from an EMBL/GenBank/DDBJ whole genome shotgun (WGS) entry which is preliminary data.</text>
</comment>